<dbReference type="OrthoDB" id="9802901at2"/>
<evidence type="ECO:0000259" key="1">
    <source>
        <dbReference type="SMART" id="SM00507"/>
    </source>
</evidence>
<keyword evidence="2" id="KW-0378">Hydrolase</keyword>
<dbReference type="EMBL" id="WMIE01000008">
    <property type="protein sequence ID" value="MTH78828.1"/>
    <property type="molecule type" value="Genomic_DNA"/>
</dbReference>
<name>A0A6L6JCE2_9RHOB</name>
<dbReference type="RefSeq" id="WP_155096178.1">
    <property type="nucleotide sequence ID" value="NZ_WMIE01000008.1"/>
</dbReference>
<dbReference type="PANTHER" id="PTHR33877:SF2">
    <property type="entry name" value="OS07G0170200 PROTEIN"/>
    <property type="match status" value="1"/>
</dbReference>
<accession>A0A6L6JCE2</accession>
<dbReference type="AlphaFoldDB" id="A0A6L6JCE2"/>
<dbReference type="InterPro" id="IPR052892">
    <property type="entry name" value="NA-targeting_endonuclease"/>
</dbReference>
<dbReference type="CDD" id="cd00085">
    <property type="entry name" value="HNHc"/>
    <property type="match status" value="1"/>
</dbReference>
<evidence type="ECO:0000313" key="2">
    <source>
        <dbReference type="EMBL" id="MTH78828.1"/>
    </source>
</evidence>
<keyword evidence="3" id="KW-1185">Reference proteome</keyword>
<keyword evidence="2" id="KW-0255">Endonuclease</keyword>
<dbReference type="PANTHER" id="PTHR33877">
    <property type="entry name" value="SLL1193 PROTEIN"/>
    <property type="match status" value="1"/>
</dbReference>
<dbReference type="Proteomes" id="UP000478183">
    <property type="component" value="Unassembled WGS sequence"/>
</dbReference>
<dbReference type="Pfam" id="PF14279">
    <property type="entry name" value="HNH_5"/>
    <property type="match status" value="1"/>
</dbReference>
<proteinExistence type="predicted"/>
<organism evidence="2 3">
    <name type="scientific">Paracoccus aestuariivivens</name>
    <dbReference type="NCBI Taxonomy" id="1820333"/>
    <lineage>
        <taxon>Bacteria</taxon>
        <taxon>Pseudomonadati</taxon>
        <taxon>Pseudomonadota</taxon>
        <taxon>Alphaproteobacteria</taxon>
        <taxon>Rhodobacterales</taxon>
        <taxon>Paracoccaceae</taxon>
        <taxon>Paracoccus</taxon>
    </lineage>
</organism>
<evidence type="ECO:0000313" key="3">
    <source>
        <dbReference type="Proteomes" id="UP000478183"/>
    </source>
</evidence>
<keyword evidence="2" id="KW-0540">Nuclease</keyword>
<feature type="domain" description="HNH nuclease" evidence="1">
    <location>
        <begin position="80"/>
        <end position="132"/>
    </location>
</feature>
<comment type="caution">
    <text evidence="2">The sequence shown here is derived from an EMBL/GenBank/DDBJ whole genome shotgun (WGS) entry which is preliminary data.</text>
</comment>
<dbReference type="Gene3D" id="1.10.30.50">
    <property type="match status" value="1"/>
</dbReference>
<protein>
    <submittedName>
        <fullName evidence="2">HNH endonuclease</fullName>
    </submittedName>
</protein>
<dbReference type="InterPro" id="IPR029471">
    <property type="entry name" value="HNH_5"/>
</dbReference>
<dbReference type="SMART" id="SM00507">
    <property type="entry name" value="HNHc"/>
    <property type="match status" value="1"/>
</dbReference>
<reference evidence="2 3" key="1">
    <citation type="submission" date="2019-11" db="EMBL/GenBank/DDBJ databases">
        <authorList>
            <person name="Dong K."/>
        </authorList>
    </citation>
    <scope>NUCLEOTIDE SEQUENCE [LARGE SCALE GENOMIC DNA]</scope>
    <source>
        <strain evidence="2 3">NBRC 111993</strain>
    </source>
</reference>
<dbReference type="GO" id="GO:0004519">
    <property type="term" value="F:endonuclease activity"/>
    <property type="evidence" value="ECO:0007669"/>
    <property type="project" value="UniProtKB-KW"/>
</dbReference>
<dbReference type="InterPro" id="IPR003615">
    <property type="entry name" value="HNH_nuc"/>
</dbReference>
<gene>
    <name evidence="2" type="ORF">GL286_13930</name>
</gene>
<sequence>MNVPLQNLRTLILNADMQPLSYAPLSVCTWQQAIVSVFQDRVVQVKAYDNVQIRTAARDYEVPSVIALKTYRKRKHVAFTRYNVFLRDEFRCQYCGKRFPARDLTFDHIVPRSKGGQSNWLNIVSCCSKDNLRKGSKTPSQAGLKLLREPFVPTAYQLDAAAMRLPGAADQLHQTWMDFLYWDAELENR</sequence>